<dbReference type="RefSeq" id="XP_018391433.1">
    <property type="nucleotide sequence ID" value="XM_018524004.1"/>
</dbReference>
<keyword evidence="4" id="KW-1185">Reference proteome</keyword>
<dbReference type="EMBL" id="PDXD01000002">
    <property type="protein sequence ID" value="RYN81568.1"/>
    <property type="molecule type" value="Genomic_DNA"/>
</dbReference>
<dbReference type="Proteomes" id="UP000291422">
    <property type="component" value="Unassembled WGS sequence"/>
</dbReference>
<dbReference type="GeneID" id="29109598"/>
<evidence type="ECO:0000256" key="1">
    <source>
        <dbReference type="SAM" id="Phobius"/>
    </source>
</evidence>
<dbReference type="AlphaFoldDB" id="A0A177E478"/>
<keyword evidence="1" id="KW-0812">Transmembrane</keyword>
<organism evidence="2 4">
    <name type="scientific">Alternaria alternata</name>
    <name type="common">Alternaria rot fungus</name>
    <name type="synonym">Torula alternata</name>
    <dbReference type="NCBI Taxonomy" id="5599"/>
    <lineage>
        <taxon>Eukaryota</taxon>
        <taxon>Fungi</taxon>
        <taxon>Dikarya</taxon>
        <taxon>Ascomycota</taxon>
        <taxon>Pezizomycotina</taxon>
        <taxon>Dothideomycetes</taxon>
        <taxon>Pleosporomycetidae</taxon>
        <taxon>Pleosporales</taxon>
        <taxon>Pleosporineae</taxon>
        <taxon>Pleosporaceae</taxon>
        <taxon>Alternaria</taxon>
        <taxon>Alternaria sect. Alternaria</taxon>
        <taxon>Alternaria alternata complex</taxon>
    </lineage>
</organism>
<reference evidence="3" key="3">
    <citation type="journal article" date="2019" name="J. ISSAAS">
        <title>Genomics, evolutionary history and diagnostics of the Alternaria alternata species group including apple and Asian pear pathotypes.</title>
        <authorList>
            <person name="Armitage A.D."/>
            <person name="Cockerton H.M."/>
            <person name="Sreenivasaprasad S."/>
            <person name="Woodhall J."/>
            <person name="Lane C."/>
            <person name="Harrison R.J."/>
            <person name="Clarkson J.P."/>
        </authorList>
    </citation>
    <scope>NUCLEOTIDE SEQUENCE</scope>
    <source>
        <strain evidence="3">FERA 1177</strain>
    </source>
</reference>
<dbReference type="VEuPathDB" id="FungiDB:CC77DRAFT_1015351"/>
<reference evidence="2 4" key="1">
    <citation type="submission" date="2016-05" db="EMBL/GenBank/DDBJ databases">
        <title>Comparative analysis of secretome profiles of manganese(II)-oxidizing ascomycete fungi.</title>
        <authorList>
            <consortium name="DOE Joint Genome Institute"/>
            <person name="Zeiner C.A."/>
            <person name="Purvine S.O."/>
            <person name="Zink E.M."/>
            <person name="Wu S."/>
            <person name="Pasa-Tolic L."/>
            <person name="Chaput D.L."/>
            <person name="Haridas S."/>
            <person name="Grigoriev I.V."/>
            <person name="Santelli C.M."/>
            <person name="Hansel C.M."/>
        </authorList>
    </citation>
    <scope>NUCLEOTIDE SEQUENCE [LARGE SCALE GENOMIC DNA]</scope>
    <source>
        <strain evidence="2 4">SRC1lrK2f</strain>
    </source>
</reference>
<keyword evidence="1" id="KW-0472">Membrane</keyword>
<name>A0A177E478_ALTAL</name>
<accession>A0A177E478</accession>
<proteinExistence type="predicted"/>
<reference evidence="5" key="2">
    <citation type="journal article" date="2019" name="bioRxiv">
        <title>Genomics, evolutionary history and diagnostics of the Alternaria alternata species group including apple and Asian pear pathotypes.</title>
        <authorList>
            <person name="Armitage A.D."/>
            <person name="Cockerton H.M."/>
            <person name="Sreenivasaprasad S."/>
            <person name="Woodhall J.W."/>
            <person name="Lane C.R."/>
            <person name="Harrison R.J."/>
            <person name="Clarkson J.P."/>
        </authorList>
    </citation>
    <scope>NUCLEOTIDE SEQUENCE [LARGE SCALE GENOMIC DNA]</scope>
    <source>
        <strain evidence="5">FERA 1177</strain>
    </source>
</reference>
<dbReference type="EMBL" id="KV441469">
    <property type="protein sequence ID" value="OAG26012.1"/>
    <property type="molecule type" value="Genomic_DNA"/>
</dbReference>
<keyword evidence="1" id="KW-1133">Transmembrane helix</keyword>
<evidence type="ECO:0000313" key="3">
    <source>
        <dbReference type="EMBL" id="RYN81568.1"/>
    </source>
</evidence>
<evidence type="ECO:0000313" key="2">
    <source>
        <dbReference type="EMBL" id="OAG26012.1"/>
    </source>
</evidence>
<feature type="transmembrane region" description="Helical" evidence="1">
    <location>
        <begin position="37"/>
        <end position="58"/>
    </location>
</feature>
<dbReference type="Proteomes" id="UP000077248">
    <property type="component" value="Unassembled WGS sequence"/>
</dbReference>
<evidence type="ECO:0000313" key="5">
    <source>
        <dbReference type="Proteomes" id="UP000291422"/>
    </source>
</evidence>
<sequence>MSQIKIADSPITGKADDGAVRSRRYKSQSLHPSTPGIALLAFVGNLACWIITGAIGYASPPCLAIDDWTCMAMVLFVPQGLATVYLISIALEKGWMSATPSLNAGIVGFSIAIVYTMYWATWGNFATRVFWIEAGVYLSLALEAKLGVFEAAEQRIGTLLDL</sequence>
<dbReference type="KEGG" id="aalt:CC77DRAFT_1015351"/>
<protein>
    <submittedName>
        <fullName evidence="2">Uncharacterized protein</fullName>
    </submittedName>
</protein>
<feature type="transmembrane region" description="Helical" evidence="1">
    <location>
        <begin position="102"/>
        <end position="120"/>
    </location>
</feature>
<dbReference type="OMA" id="WIPQALA"/>
<gene>
    <name evidence="3" type="ORF">AA0117_g2144</name>
    <name evidence="2" type="ORF">CC77DRAFT_1015351</name>
</gene>
<feature type="transmembrane region" description="Helical" evidence="1">
    <location>
        <begin position="70"/>
        <end position="90"/>
    </location>
</feature>
<evidence type="ECO:0000313" key="4">
    <source>
        <dbReference type="Proteomes" id="UP000077248"/>
    </source>
</evidence>